<dbReference type="Pfam" id="PF04474">
    <property type="entry name" value="DUF554"/>
    <property type="match status" value="1"/>
</dbReference>
<accession>A0ABP3UFX7</accession>
<gene>
    <name evidence="2" type="ORF">GCM10008906_03400</name>
</gene>
<organism evidence="2 3">
    <name type="scientific">Clostridium oceanicum</name>
    <dbReference type="NCBI Taxonomy" id="1543"/>
    <lineage>
        <taxon>Bacteria</taxon>
        <taxon>Bacillati</taxon>
        <taxon>Bacillota</taxon>
        <taxon>Clostridia</taxon>
        <taxon>Eubacteriales</taxon>
        <taxon>Clostridiaceae</taxon>
        <taxon>Clostridium</taxon>
    </lineage>
</organism>
<evidence type="ECO:0000313" key="2">
    <source>
        <dbReference type="EMBL" id="GAA0733026.1"/>
    </source>
</evidence>
<evidence type="ECO:0000313" key="3">
    <source>
        <dbReference type="Proteomes" id="UP001501510"/>
    </source>
</evidence>
<feature type="transmembrane region" description="Helical" evidence="1">
    <location>
        <begin position="145"/>
        <end position="171"/>
    </location>
</feature>
<name>A0ABP3UFX7_9CLOT</name>
<dbReference type="PANTHER" id="PTHR36111">
    <property type="entry name" value="INNER MEMBRANE PROTEIN-RELATED"/>
    <property type="match status" value="1"/>
</dbReference>
<feature type="transmembrane region" description="Helical" evidence="1">
    <location>
        <begin position="6"/>
        <end position="25"/>
    </location>
</feature>
<feature type="transmembrane region" description="Helical" evidence="1">
    <location>
        <begin position="56"/>
        <end position="74"/>
    </location>
</feature>
<evidence type="ECO:0000256" key="1">
    <source>
        <dbReference type="SAM" id="Phobius"/>
    </source>
</evidence>
<dbReference type="InterPro" id="IPR007563">
    <property type="entry name" value="DUF554"/>
</dbReference>
<feature type="transmembrane region" description="Helical" evidence="1">
    <location>
        <begin position="210"/>
        <end position="230"/>
    </location>
</feature>
<feature type="transmembrane region" description="Helical" evidence="1">
    <location>
        <begin position="103"/>
        <end position="125"/>
    </location>
</feature>
<feature type="transmembrane region" description="Helical" evidence="1">
    <location>
        <begin position="32"/>
        <end position="50"/>
    </location>
</feature>
<protein>
    <submittedName>
        <fullName evidence="2">DUF554 domain-containing protein</fullName>
    </submittedName>
</protein>
<dbReference type="Proteomes" id="UP001501510">
    <property type="component" value="Unassembled WGS sequence"/>
</dbReference>
<dbReference type="EMBL" id="BAAACG010000001">
    <property type="protein sequence ID" value="GAA0733026.1"/>
    <property type="molecule type" value="Genomic_DNA"/>
</dbReference>
<reference evidence="3" key="1">
    <citation type="journal article" date="2019" name="Int. J. Syst. Evol. Microbiol.">
        <title>The Global Catalogue of Microorganisms (GCM) 10K type strain sequencing project: providing services to taxonomists for standard genome sequencing and annotation.</title>
        <authorList>
            <consortium name="The Broad Institute Genomics Platform"/>
            <consortium name="The Broad Institute Genome Sequencing Center for Infectious Disease"/>
            <person name="Wu L."/>
            <person name="Ma J."/>
        </authorList>
    </citation>
    <scope>NUCLEOTIDE SEQUENCE [LARGE SCALE GENOMIC DNA]</scope>
    <source>
        <strain evidence="3">JCM 1407</strain>
    </source>
</reference>
<feature type="transmembrane region" description="Helical" evidence="1">
    <location>
        <begin position="183"/>
        <end position="204"/>
    </location>
</feature>
<keyword evidence="1" id="KW-0472">Membrane</keyword>
<keyword evidence="1" id="KW-0812">Transmembrane</keyword>
<comment type="caution">
    <text evidence="2">The sequence shown here is derived from an EMBL/GenBank/DDBJ whole genome shotgun (WGS) entry which is preliminary data.</text>
</comment>
<dbReference type="PANTHER" id="PTHR36111:SF2">
    <property type="entry name" value="INNER MEMBRANE PROTEIN"/>
    <property type="match status" value="1"/>
</dbReference>
<sequence>MIAVIINAVAIVIGSTIGLIFKKGISKKYTDAIMVGLGLCTIYIGISGALKGKNTLILIISMVIGVTIGTWIDIDKKINTFGSWLGSKNKSSSNDSISVSEGFITSSLLFCVGAMTIVGSLNAGLSGDNKMLFTKSVLDLISSTMLSVSFGIGVLFSAAFVLLFQGSIVLFAQYLEPFLTNSAIAEINCIGSLMIIALGLNIIGVTKIKVANYLPGIIIAPILCFIVTLIY</sequence>
<keyword evidence="1" id="KW-1133">Transmembrane helix</keyword>
<proteinExistence type="predicted"/>
<keyword evidence="3" id="KW-1185">Reference proteome</keyword>
<dbReference type="RefSeq" id="WP_343758202.1">
    <property type="nucleotide sequence ID" value="NZ_BAAACG010000001.1"/>
</dbReference>